<name>A0A5N6KVV9_9ROSI</name>
<organism evidence="2 3">
    <name type="scientific">Carpinus fangiana</name>
    <dbReference type="NCBI Taxonomy" id="176857"/>
    <lineage>
        <taxon>Eukaryota</taxon>
        <taxon>Viridiplantae</taxon>
        <taxon>Streptophyta</taxon>
        <taxon>Embryophyta</taxon>
        <taxon>Tracheophyta</taxon>
        <taxon>Spermatophyta</taxon>
        <taxon>Magnoliopsida</taxon>
        <taxon>eudicotyledons</taxon>
        <taxon>Gunneridae</taxon>
        <taxon>Pentapetalae</taxon>
        <taxon>rosids</taxon>
        <taxon>fabids</taxon>
        <taxon>Fagales</taxon>
        <taxon>Betulaceae</taxon>
        <taxon>Carpinus</taxon>
    </lineage>
</organism>
<evidence type="ECO:0000313" key="3">
    <source>
        <dbReference type="Proteomes" id="UP000327013"/>
    </source>
</evidence>
<dbReference type="Proteomes" id="UP000327013">
    <property type="component" value="Unassembled WGS sequence"/>
</dbReference>
<protein>
    <submittedName>
        <fullName evidence="2">Uncharacterized protein</fullName>
    </submittedName>
</protein>
<gene>
    <name evidence="2" type="ORF">FH972_023548</name>
</gene>
<proteinExistence type="predicted"/>
<evidence type="ECO:0000256" key="1">
    <source>
        <dbReference type="SAM" id="MobiDB-lite"/>
    </source>
</evidence>
<reference evidence="2 3" key="1">
    <citation type="submission" date="2019-06" db="EMBL/GenBank/DDBJ databases">
        <title>A chromosomal-level reference genome of Carpinus fangiana (Coryloideae, Betulaceae).</title>
        <authorList>
            <person name="Yang X."/>
            <person name="Wang Z."/>
            <person name="Zhang L."/>
            <person name="Hao G."/>
            <person name="Liu J."/>
            <person name="Yang Y."/>
        </authorList>
    </citation>
    <scope>NUCLEOTIDE SEQUENCE [LARGE SCALE GENOMIC DNA]</scope>
    <source>
        <strain evidence="2">Cfa_2016G</strain>
        <tissue evidence="2">Leaf</tissue>
    </source>
</reference>
<accession>A0A5N6KVV9</accession>
<evidence type="ECO:0000313" key="2">
    <source>
        <dbReference type="EMBL" id="KAB8349522.1"/>
    </source>
</evidence>
<keyword evidence="3" id="KW-1185">Reference proteome</keyword>
<feature type="region of interest" description="Disordered" evidence="1">
    <location>
        <begin position="80"/>
        <end position="110"/>
    </location>
</feature>
<dbReference type="EMBL" id="VIBQ01000014">
    <property type="protein sequence ID" value="KAB8349522.1"/>
    <property type="molecule type" value="Genomic_DNA"/>
</dbReference>
<dbReference type="AlphaFoldDB" id="A0A5N6KVV9"/>
<feature type="region of interest" description="Disordered" evidence="1">
    <location>
        <begin position="1"/>
        <end position="20"/>
    </location>
</feature>
<sequence length="110" mass="12093">MQGQHAMESQDGDINSRHTALTDECGSRMRDTNQHVPARAAQAHEKLGRHLKAKALKMPYRAAGATEMFGCFEIHKPRCGSRGRPECEGCAPGGKRQRRIESLSFGANTT</sequence>
<comment type="caution">
    <text evidence="2">The sequence shown here is derived from an EMBL/GenBank/DDBJ whole genome shotgun (WGS) entry which is preliminary data.</text>
</comment>